<dbReference type="Proteomes" id="UP000051589">
    <property type="component" value="Unassembled WGS sequence"/>
</dbReference>
<dbReference type="STRING" id="1423803.FD13_GL000010"/>
<evidence type="ECO:0000313" key="3">
    <source>
        <dbReference type="EMBL" id="KRN03231.1"/>
    </source>
</evidence>
<evidence type="ECO:0000256" key="2">
    <source>
        <dbReference type="SAM" id="MobiDB-lite"/>
    </source>
</evidence>
<dbReference type="InterPro" id="IPR022263">
    <property type="entry name" value="KxYKxGKxW"/>
</dbReference>
<comment type="caution">
    <text evidence="3">The sequence shown here is derived from an EMBL/GenBank/DDBJ whole genome shotgun (WGS) entry which is preliminary data.</text>
</comment>
<dbReference type="AlphaFoldDB" id="A0A0R2DGL7"/>
<feature type="compositionally biased region" description="Polar residues" evidence="2">
    <location>
        <begin position="101"/>
        <end position="118"/>
    </location>
</feature>
<protein>
    <submittedName>
        <fullName evidence="3">Uncharacterized protein</fullName>
    </submittedName>
</protein>
<sequence>MTFLTLVHQRGEIFMRMQKRGNIPTTTKLHFKLYKAGKLWLVAGLTSIAIIAGLGFTTAQAATDDSASQNPSGQVAGTAQGADDSDNGLNNSTGSEDKPSDNPTSDPNKSTANDQSGQLINSESSLSQIHGSTYDGSAQGLIGAAPASKSTTSQIAAYDASLPTTFDLPDDTTTLTAKTGADSDGNVVTGTALSTLPVLSNFYVNVTGGGYIPYDAKAMVGLVPYDAENFTTFPQDVFGFYVILPETITAKPVGRSDQRCQLCHRLTSQHQSKYRPALCGYQELNRLSFERHQRRPPSLLFQTQRRGNLYRQATGCRWLRWANSHVHPGFHG</sequence>
<keyword evidence="1" id="KW-0732">Signal</keyword>
<dbReference type="EMBL" id="AYZH01000001">
    <property type="protein sequence ID" value="KRN03231.1"/>
    <property type="molecule type" value="Genomic_DNA"/>
</dbReference>
<evidence type="ECO:0000313" key="4">
    <source>
        <dbReference type="Proteomes" id="UP000051589"/>
    </source>
</evidence>
<keyword evidence="4" id="KW-1185">Reference proteome</keyword>
<reference evidence="3 4" key="1">
    <citation type="journal article" date="2015" name="Genome Announc.">
        <title>Expanding the biotechnology potential of lactobacilli through comparative genomics of 213 strains and associated genera.</title>
        <authorList>
            <person name="Sun Z."/>
            <person name="Harris H.M."/>
            <person name="McCann A."/>
            <person name="Guo C."/>
            <person name="Argimon S."/>
            <person name="Zhang W."/>
            <person name="Yang X."/>
            <person name="Jeffery I.B."/>
            <person name="Cooney J.C."/>
            <person name="Kagawa T.F."/>
            <person name="Liu W."/>
            <person name="Song Y."/>
            <person name="Salvetti E."/>
            <person name="Wrobel A."/>
            <person name="Rasinkangas P."/>
            <person name="Parkhill J."/>
            <person name="Rea M.C."/>
            <person name="O'Sullivan O."/>
            <person name="Ritari J."/>
            <person name="Douillard F.P."/>
            <person name="Paul Ross R."/>
            <person name="Yang R."/>
            <person name="Briner A.E."/>
            <person name="Felis G.E."/>
            <person name="de Vos W.M."/>
            <person name="Barrangou R."/>
            <person name="Klaenhammer T.R."/>
            <person name="Caufield P.W."/>
            <person name="Cui Y."/>
            <person name="Zhang H."/>
            <person name="O'Toole P.W."/>
        </authorList>
    </citation>
    <scope>NUCLEOTIDE SEQUENCE [LARGE SCALE GENOMIC DNA]</scope>
    <source>
        <strain evidence="3 4">DSM 21775</strain>
    </source>
</reference>
<proteinExistence type="predicted"/>
<organism evidence="3 4">
    <name type="scientific">Levilactobacillus senmaizukei DSM 21775 = NBRC 103853</name>
    <dbReference type="NCBI Taxonomy" id="1423803"/>
    <lineage>
        <taxon>Bacteria</taxon>
        <taxon>Bacillati</taxon>
        <taxon>Bacillota</taxon>
        <taxon>Bacilli</taxon>
        <taxon>Lactobacillales</taxon>
        <taxon>Lactobacillaceae</taxon>
        <taxon>Levilactobacillus</taxon>
    </lineage>
</organism>
<gene>
    <name evidence="3" type="ORF">FD13_GL000010</name>
</gene>
<dbReference type="NCBIfam" id="TIGR03715">
    <property type="entry name" value="KxYKxGKxW"/>
    <property type="match status" value="1"/>
</dbReference>
<feature type="region of interest" description="Disordered" evidence="2">
    <location>
        <begin position="64"/>
        <end position="118"/>
    </location>
</feature>
<name>A0A0R2DGL7_9LACO</name>
<evidence type="ECO:0000256" key="1">
    <source>
        <dbReference type="ARBA" id="ARBA00022729"/>
    </source>
</evidence>
<dbReference type="Pfam" id="PF19258">
    <property type="entry name" value="KxYKxGKxW_sig"/>
    <property type="match status" value="1"/>
</dbReference>
<accession>A0A0R2DGL7</accession>
<dbReference type="PATRIC" id="fig|1423803.3.peg.9"/>